<dbReference type="PANTHER" id="PTHR30625:SF17">
    <property type="entry name" value="TOLQ-RELATED"/>
    <property type="match status" value="1"/>
</dbReference>
<evidence type="ECO:0000256" key="1">
    <source>
        <dbReference type="ARBA" id="ARBA00004651"/>
    </source>
</evidence>
<gene>
    <name evidence="9" type="ORF">F0145_22130</name>
</gene>
<evidence type="ECO:0000256" key="6">
    <source>
        <dbReference type="RuleBase" id="RU004057"/>
    </source>
</evidence>
<name>A0A5M6D010_9BACT</name>
<accession>A0A5M6D010</accession>
<dbReference type="AlphaFoldDB" id="A0A5M6D010"/>
<keyword evidence="5 7" id="KW-0472">Membrane</keyword>
<dbReference type="GO" id="GO:0017038">
    <property type="term" value="P:protein import"/>
    <property type="evidence" value="ECO:0007669"/>
    <property type="project" value="TreeGrafter"/>
</dbReference>
<keyword evidence="6" id="KW-0813">Transport</keyword>
<evidence type="ECO:0000256" key="4">
    <source>
        <dbReference type="ARBA" id="ARBA00022989"/>
    </source>
</evidence>
<dbReference type="PANTHER" id="PTHR30625">
    <property type="entry name" value="PROTEIN TOLQ"/>
    <property type="match status" value="1"/>
</dbReference>
<keyword evidence="2" id="KW-1003">Cell membrane</keyword>
<evidence type="ECO:0000256" key="2">
    <source>
        <dbReference type="ARBA" id="ARBA00022475"/>
    </source>
</evidence>
<keyword evidence="3 7" id="KW-0812">Transmembrane</keyword>
<feature type="transmembrane region" description="Helical" evidence="7">
    <location>
        <begin position="30"/>
        <end position="52"/>
    </location>
</feature>
<dbReference type="GO" id="GO:0005886">
    <property type="term" value="C:plasma membrane"/>
    <property type="evidence" value="ECO:0007669"/>
    <property type="project" value="UniProtKB-SubCell"/>
</dbReference>
<comment type="similarity">
    <text evidence="6">Belongs to the exbB/tolQ family.</text>
</comment>
<comment type="subcellular location">
    <subcellularLocation>
        <location evidence="1">Cell membrane</location>
        <topology evidence="1">Multi-pass membrane protein</topology>
    </subcellularLocation>
    <subcellularLocation>
        <location evidence="6">Membrane</location>
        <topology evidence="6">Multi-pass membrane protein</topology>
    </subcellularLocation>
</comment>
<protein>
    <submittedName>
        <fullName evidence="9">MotA/TolQ/ExbB proton channel family protein</fullName>
    </submittedName>
</protein>
<sequence>MLLLNILLQVTNPVNLPETSPEMGLSLFDLLLKGGFVMVPIFILSLATLYLFMERWLFIRSANKIKPAFLVNVENLMRYGHIDEAMRLCERTASPIARILNKGLSRIGSPVRDIEAALENTAQVEVYNLEKNLGYLSAIAAVAPMMGFLGTVTGMIKAFYHISLADNISIGIIAGGIYEKMITSAAGLLVGMLAYALHTYLVAQIDRTVNTLEVASISFMDILFKVPTHEFQEN</sequence>
<evidence type="ECO:0000313" key="9">
    <source>
        <dbReference type="EMBL" id="KAA5540807.1"/>
    </source>
</evidence>
<dbReference type="InterPro" id="IPR050790">
    <property type="entry name" value="ExbB/TolQ_transport"/>
</dbReference>
<feature type="transmembrane region" description="Helical" evidence="7">
    <location>
        <begin position="185"/>
        <end position="203"/>
    </location>
</feature>
<keyword evidence="4 7" id="KW-1133">Transmembrane helix</keyword>
<dbReference type="RefSeq" id="WP_150092102.1">
    <property type="nucleotide sequence ID" value="NZ_VWSF01000025.1"/>
</dbReference>
<keyword evidence="6" id="KW-0653">Protein transport</keyword>
<evidence type="ECO:0000256" key="5">
    <source>
        <dbReference type="ARBA" id="ARBA00023136"/>
    </source>
</evidence>
<keyword evidence="10" id="KW-1185">Reference proteome</keyword>
<dbReference type="InterPro" id="IPR002898">
    <property type="entry name" value="MotA_ExbB_proton_chnl"/>
</dbReference>
<evidence type="ECO:0000256" key="7">
    <source>
        <dbReference type="SAM" id="Phobius"/>
    </source>
</evidence>
<evidence type="ECO:0000256" key="3">
    <source>
        <dbReference type="ARBA" id="ARBA00022692"/>
    </source>
</evidence>
<dbReference type="Pfam" id="PF01618">
    <property type="entry name" value="MotA_ExbB"/>
    <property type="match status" value="1"/>
</dbReference>
<evidence type="ECO:0000313" key="10">
    <source>
        <dbReference type="Proteomes" id="UP000323426"/>
    </source>
</evidence>
<dbReference type="EMBL" id="VWSF01000025">
    <property type="protein sequence ID" value="KAA5540807.1"/>
    <property type="molecule type" value="Genomic_DNA"/>
</dbReference>
<reference evidence="9 10" key="1">
    <citation type="submission" date="2019-09" db="EMBL/GenBank/DDBJ databases">
        <title>Genome sequence and assembly of Adhaeribacter sp.</title>
        <authorList>
            <person name="Chhetri G."/>
        </authorList>
    </citation>
    <scope>NUCLEOTIDE SEQUENCE [LARGE SCALE GENOMIC DNA]</scope>
    <source>
        <strain evidence="9 10">DK36</strain>
    </source>
</reference>
<dbReference type="Proteomes" id="UP000323426">
    <property type="component" value="Unassembled WGS sequence"/>
</dbReference>
<proteinExistence type="inferred from homology"/>
<feature type="domain" description="MotA/TolQ/ExbB proton channel" evidence="8">
    <location>
        <begin position="93"/>
        <end position="213"/>
    </location>
</feature>
<feature type="transmembrane region" description="Helical" evidence="7">
    <location>
        <begin position="133"/>
        <end position="152"/>
    </location>
</feature>
<evidence type="ECO:0000259" key="8">
    <source>
        <dbReference type="Pfam" id="PF01618"/>
    </source>
</evidence>
<organism evidence="9 10">
    <name type="scientific">Adhaeribacter rhizoryzae</name>
    <dbReference type="NCBI Taxonomy" id="2607907"/>
    <lineage>
        <taxon>Bacteria</taxon>
        <taxon>Pseudomonadati</taxon>
        <taxon>Bacteroidota</taxon>
        <taxon>Cytophagia</taxon>
        <taxon>Cytophagales</taxon>
        <taxon>Hymenobacteraceae</taxon>
        <taxon>Adhaeribacter</taxon>
    </lineage>
</organism>
<comment type="caution">
    <text evidence="9">The sequence shown here is derived from an EMBL/GenBank/DDBJ whole genome shotgun (WGS) entry which is preliminary data.</text>
</comment>